<dbReference type="FunFam" id="3.40.605.10:FF:000012">
    <property type="entry name" value="NAD-dependent succinate-semialdehyde dehydrogenase"/>
    <property type="match status" value="1"/>
</dbReference>
<keyword evidence="2" id="KW-0521">NADP</keyword>
<organism evidence="6 7">
    <name type="scientific">Yinghuangia soli</name>
    <dbReference type="NCBI Taxonomy" id="2908204"/>
    <lineage>
        <taxon>Bacteria</taxon>
        <taxon>Bacillati</taxon>
        <taxon>Actinomycetota</taxon>
        <taxon>Actinomycetes</taxon>
        <taxon>Kitasatosporales</taxon>
        <taxon>Streptomycetaceae</taxon>
        <taxon>Yinghuangia</taxon>
    </lineage>
</organism>
<evidence type="ECO:0000259" key="5">
    <source>
        <dbReference type="Pfam" id="PF00171"/>
    </source>
</evidence>
<protein>
    <submittedName>
        <fullName evidence="6">Aldehyde dehydrogenase family protein</fullName>
    </submittedName>
</protein>
<feature type="region of interest" description="Disordered" evidence="4">
    <location>
        <begin position="1"/>
        <end position="27"/>
    </location>
</feature>
<keyword evidence="7" id="KW-1185">Reference proteome</keyword>
<keyword evidence="3" id="KW-0560">Oxidoreductase</keyword>
<evidence type="ECO:0000256" key="4">
    <source>
        <dbReference type="SAM" id="MobiDB-lite"/>
    </source>
</evidence>
<name>A0AA41PZD1_9ACTN</name>
<dbReference type="Gene3D" id="3.40.309.10">
    <property type="entry name" value="Aldehyde Dehydrogenase, Chain A, domain 2"/>
    <property type="match status" value="1"/>
</dbReference>
<dbReference type="Proteomes" id="UP001165378">
    <property type="component" value="Unassembled WGS sequence"/>
</dbReference>
<sequence length="463" mass="48257">MNDTTSPYRVTNPATGEQGSPHPTASPDQVEAALSAAAAAYPAWRATPLSERRALLHRVADLHDEAAGELAAVMAREMGKPVRSGRGEIGLCAEIYRYYADHAEEFLADEVLPQRDGATALLRMAPVGPLLGVMPWNYPYYQVARFAAPNLLLGNTILLKHAPQCPESALRLAEMFAGAGLIPGGYTNLFLDNDQAAAVIADPRVQGVSLTGSERAGAAVAEAAGRHLKKVVLELGGADAFIVLDTADLDALIAEAVVGRMGNCGQACNAAKRFIVAAELHDEFVARFAAAVADIRVGDPFDESIAMGPLSSHAARDQVAAQVDDALAKGAVAHTGGTAVPGAGAYYRPTVLTGVVPGMRAWDEEIFGPVAVVHKAADAAEAVRLANDSPYGLSASVHAADPADALALADLLDVGMVYIGEAPSTAADLPFGGTKRSGFGRELGRLGIQEFANRKLVKVRAQG</sequence>
<dbReference type="InterPro" id="IPR016163">
    <property type="entry name" value="Ald_DH_C"/>
</dbReference>
<evidence type="ECO:0000313" key="6">
    <source>
        <dbReference type="EMBL" id="MCF2528728.1"/>
    </source>
</evidence>
<dbReference type="AlphaFoldDB" id="A0AA41PZD1"/>
<dbReference type="InterPro" id="IPR016161">
    <property type="entry name" value="Ald_DH/histidinol_DH"/>
</dbReference>
<dbReference type="SUPFAM" id="SSF53720">
    <property type="entry name" value="ALDH-like"/>
    <property type="match status" value="1"/>
</dbReference>
<dbReference type="GO" id="GO:0004777">
    <property type="term" value="F:succinate-semialdehyde dehydrogenase (NAD+) activity"/>
    <property type="evidence" value="ECO:0007669"/>
    <property type="project" value="TreeGrafter"/>
</dbReference>
<dbReference type="InterPro" id="IPR047110">
    <property type="entry name" value="GABD/Sad-like"/>
</dbReference>
<dbReference type="EMBL" id="JAKFHA010000008">
    <property type="protein sequence ID" value="MCF2528728.1"/>
    <property type="molecule type" value="Genomic_DNA"/>
</dbReference>
<dbReference type="InterPro" id="IPR015590">
    <property type="entry name" value="Aldehyde_DH_dom"/>
</dbReference>
<dbReference type="Pfam" id="PF00171">
    <property type="entry name" value="Aldedh"/>
    <property type="match status" value="1"/>
</dbReference>
<gene>
    <name evidence="6" type="ORF">LZ495_16115</name>
</gene>
<dbReference type="Gene3D" id="3.40.605.10">
    <property type="entry name" value="Aldehyde Dehydrogenase, Chain A, domain 1"/>
    <property type="match status" value="1"/>
</dbReference>
<dbReference type="RefSeq" id="WP_235052897.1">
    <property type="nucleotide sequence ID" value="NZ_JAKFHA010000008.1"/>
</dbReference>
<reference evidence="6" key="1">
    <citation type="submission" date="2022-01" db="EMBL/GenBank/DDBJ databases">
        <title>Genome-Based Taxonomic Classification of the Phylum Actinobacteria.</title>
        <authorList>
            <person name="Gao Y."/>
        </authorList>
    </citation>
    <scope>NUCLEOTIDE SEQUENCE</scope>
    <source>
        <strain evidence="6">KLBMP 8922</strain>
    </source>
</reference>
<feature type="domain" description="Aldehyde dehydrogenase" evidence="5">
    <location>
        <begin position="6"/>
        <end position="457"/>
    </location>
</feature>
<comment type="caution">
    <text evidence="6">The sequence shown here is derived from an EMBL/GenBank/DDBJ whole genome shotgun (WGS) entry which is preliminary data.</text>
</comment>
<accession>A0AA41PZD1</accession>
<dbReference type="PANTHER" id="PTHR43217">
    <property type="entry name" value="SUCCINATE SEMIALDEHYDE DEHYDROGENASE [NAD(P)+] SAD"/>
    <property type="match status" value="1"/>
</dbReference>
<dbReference type="InterPro" id="IPR016162">
    <property type="entry name" value="Ald_DH_N"/>
</dbReference>
<dbReference type="PANTHER" id="PTHR43217:SF2">
    <property type="entry name" value="SUCCINATE-SEMIALDEHYDE DEHYDROGENASE [NADP(+)]"/>
    <property type="match status" value="1"/>
</dbReference>
<dbReference type="FunFam" id="3.40.309.10:FF:000009">
    <property type="entry name" value="Aldehyde dehydrogenase A"/>
    <property type="match status" value="1"/>
</dbReference>
<proteinExistence type="inferred from homology"/>
<evidence type="ECO:0000256" key="1">
    <source>
        <dbReference type="ARBA" id="ARBA00009986"/>
    </source>
</evidence>
<comment type="similarity">
    <text evidence="1">Belongs to the aldehyde dehydrogenase family.</text>
</comment>
<evidence type="ECO:0000256" key="3">
    <source>
        <dbReference type="ARBA" id="ARBA00023002"/>
    </source>
</evidence>
<evidence type="ECO:0000313" key="7">
    <source>
        <dbReference type="Proteomes" id="UP001165378"/>
    </source>
</evidence>
<evidence type="ECO:0000256" key="2">
    <source>
        <dbReference type="ARBA" id="ARBA00022857"/>
    </source>
</evidence>